<keyword evidence="2" id="KW-0964">Secreted</keyword>
<dbReference type="InterPro" id="IPR036116">
    <property type="entry name" value="FN3_sf"/>
</dbReference>
<accession>A0ABZ1C969</accession>
<protein>
    <submittedName>
        <fullName evidence="6">DNRLRE domain-containing protein</fullName>
    </submittedName>
</protein>
<dbReference type="Pfam" id="PF24517">
    <property type="entry name" value="CBM96"/>
    <property type="match status" value="1"/>
</dbReference>
<feature type="signal peptide" evidence="4">
    <location>
        <begin position="1"/>
        <end position="29"/>
    </location>
</feature>
<keyword evidence="7" id="KW-1185">Reference proteome</keyword>
<comment type="subcellular location">
    <subcellularLocation>
        <location evidence="1">Secreted</location>
    </subcellularLocation>
</comment>
<proteinExistence type="predicted"/>
<dbReference type="InterPro" id="IPR003961">
    <property type="entry name" value="FN3_dom"/>
</dbReference>
<feature type="chain" id="PRO_5046291051" evidence="4">
    <location>
        <begin position="30"/>
        <end position="656"/>
    </location>
</feature>
<dbReference type="PROSITE" id="PS50853">
    <property type="entry name" value="FN3"/>
    <property type="match status" value="1"/>
</dbReference>
<dbReference type="Gene3D" id="3.20.20.80">
    <property type="entry name" value="Glycosidases"/>
    <property type="match status" value="1"/>
</dbReference>
<dbReference type="Proteomes" id="UP000738431">
    <property type="component" value="Chromosome"/>
</dbReference>
<organism evidence="6 7">
    <name type="scientific">Actomonas aquatica</name>
    <dbReference type="NCBI Taxonomy" id="2866162"/>
    <lineage>
        <taxon>Bacteria</taxon>
        <taxon>Pseudomonadati</taxon>
        <taxon>Verrucomicrobiota</taxon>
        <taxon>Opitutia</taxon>
        <taxon>Opitutales</taxon>
        <taxon>Opitutaceae</taxon>
        <taxon>Actomonas</taxon>
    </lineage>
</organism>
<evidence type="ECO:0000256" key="3">
    <source>
        <dbReference type="ARBA" id="ARBA00022729"/>
    </source>
</evidence>
<dbReference type="InterPro" id="IPR055372">
    <property type="entry name" value="CBM96"/>
</dbReference>
<dbReference type="InterPro" id="IPR013783">
    <property type="entry name" value="Ig-like_fold"/>
</dbReference>
<feature type="domain" description="Fibronectin type-III" evidence="5">
    <location>
        <begin position="407"/>
        <end position="501"/>
    </location>
</feature>
<dbReference type="SUPFAM" id="SSF49265">
    <property type="entry name" value="Fibronectin type III"/>
    <property type="match status" value="1"/>
</dbReference>
<keyword evidence="3 4" id="KW-0732">Signal</keyword>
<dbReference type="Gene3D" id="2.60.40.10">
    <property type="entry name" value="Immunoglobulins"/>
    <property type="match status" value="1"/>
</dbReference>
<name>A0ABZ1C969_9BACT</name>
<dbReference type="RefSeq" id="WP_221029056.1">
    <property type="nucleotide sequence ID" value="NZ_CP139781.1"/>
</dbReference>
<evidence type="ECO:0000313" key="7">
    <source>
        <dbReference type="Proteomes" id="UP000738431"/>
    </source>
</evidence>
<evidence type="ECO:0000313" key="6">
    <source>
        <dbReference type="EMBL" id="WRQ87905.1"/>
    </source>
</evidence>
<sequence>MKTPFLAGRRGRFGGLCATLLASVLFAGAAVDKPTGVFSSSGANTSAIYDNDTLRGVLVRASWSDLEATDDSFDFSIIDAQVSAIQAEGKSWSLAVLAGGTGSPAWLTDSVGSGGLGAPYVTYAFRGVPGYKLPLFWDATVQAELEELADELAAEYNNDSSLKLVYVTQMTANGIEGHLQGVNMADMVTAGYTDQKWIDAGIDVSVNFANAFTNKALAFEVHEVNNTATVPETIINDLWDDPALEQRVGAAMWWISGKTSYQPDLVDVLDDFPGDIYGQIIGKSYDGAWEPNTAYADRTHRMPTNPPATDRYRYRVTTAGTSGSTEPTWPTTVGATVSDGTVVWTCIASRFEDGDYTTVFDQAMALGMRYIEPWEYEFKDSSANGAAPTWDSMFEDYNEWADEVFLAPAAPTGLSASTAAGLVSLDWNDNGETDLAGYLVYRATTSGGPYTEISGSIVTSSDYDDTTVSGGTTYYYTTTAVDDYANESAYATEVSATPPVSSSSEDFAPVADAYVNEANATANYGSNTVLNVMDATNDRRTFLKFTVSGVGTVTSATLKLKCKATQSGTTSAYQVTDITWAEGGLNWNNQPTIGSVADVATNVAAEAWVELDVTSLITGNGTFSIALQGSSSSLVQYYSSNSSGTSNDPVLEVTHN</sequence>
<reference evidence="6 7" key="1">
    <citation type="submission" date="2023-12" db="EMBL/GenBank/DDBJ databases">
        <title>Description of an unclassified Opitutus bacterium of Verrucomicrobiota.</title>
        <authorList>
            <person name="Zhang D.-F."/>
        </authorList>
    </citation>
    <scope>NUCLEOTIDE SEQUENCE [LARGE SCALE GENOMIC DNA]</scope>
    <source>
        <strain evidence="6 7">WL0086</strain>
    </source>
</reference>
<evidence type="ECO:0000256" key="1">
    <source>
        <dbReference type="ARBA" id="ARBA00004613"/>
    </source>
</evidence>
<evidence type="ECO:0000256" key="2">
    <source>
        <dbReference type="ARBA" id="ARBA00022525"/>
    </source>
</evidence>
<gene>
    <name evidence="6" type="ORF">K1X11_000695</name>
</gene>
<dbReference type="EMBL" id="CP139781">
    <property type="protein sequence ID" value="WRQ87905.1"/>
    <property type="molecule type" value="Genomic_DNA"/>
</dbReference>
<evidence type="ECO:0000259" key="5">
    <source>
        <dbReference type="PROSITE" id="PS50853"/>
    </source>
</evidence>
<dbReference type="NCBIfam" id="NF033679">
    <property type="entry name" value="DNRLRE_dom"/>
    <property type="match status" value="1"/>
</dbReference>
<evidence type="ECO:0000256" key="4">
    <source>
        <dbReference type="SAM" id="SignalP"/>
    </source>
</evidence>